<dbReference type="PANTHER" id="PTHR23113">
    <property type="entry name" value="GUANINE NUCLEOTIDE EXCHANGE FACTOR"/>
    <property type="match status" value="1"/>
</dbReference>
<feature type="region of interest" description="Disordered" evidence="4">
    <location>
        <begin position="1387"/>
        <end position="1414"/>
    </location>
</feature>
<name>A0A6P6Y8H8_DERPT</name>
<dbReference type="Gene3D" id="1.20.870.10">
    <property type="entry name" value="Son of sevenless (SoS) protein Chain: S domain 1"/>
    <property type="match status" value="1"/>
</dbReference>
<evidence type="ECO:0000259" key="5">
    <source>
        <dbReference type="PROSITE" id="PS50009"/>
    </source>
</evidence>
<protein>
    <recommendedName>
        <fullName evidence="2">CRK SH3-binding GNRP</fullName>
    </recommendedName>
</protein>
<dbReference type="InterPro" id="IPR036964">
    <property type="entry name" value="RASGEF_cat_dom_sf"/>
</dbReference>
<feature type="domain" description="Ras-GEF" evidence="5">
    <location>
        <begin position="1443"/>
        <end position="1668"/>
    </location>
</feature>
<dbReference type="GO" id="GO:0005886">
    <property type="term" value="C:plasma membrane"/>
    <property type="evidence" value="ECO:0007669"/>
    <property type="project" value="TreeGrafter"/>
</dbReference>
<feature type="compositionally biased region" description="Low complexity" evidence="4">
    <location>
        <begin position="1023"/>
        <end position="1056"/>
    </location>
</feature>
<dbReference type="Proteomes" id="UP000515146">
    <property type="component" value="Unplaced"/>
</dbReference>
<dbReference type="RefSeq" id="XP_027201758.1">
    <property type="nucleotide sequence ID" value="XM_027345957.1"/>
</dbReference>
<feature type="compositionally biased region" description="Polar residues" evidence="4">
    <location>
        <begin position="1058"/>
        <end position="1070"/>
    </location>
</feature>
<feature type="region of interest" description="Disordered" evidence="4">
    <location>
        <begin position="637"/>
        <end position="737"/>
    </location>
</feature>
<feature type="compositionally biased region" description="Polar residues" evidence="4">
    <location>
        <begin position="812"/>
        <end position="821"/>
    </location>
</feature>
<feature type="region of interest" description="Disordered" evidence="4">
    <location>
        <begin position="1135"/>
        <end position="1171"/>
    </location>
</feature>
<evidence type="ECO:0000256" key="3">
    <source>
        <dbReference type="PROSITE-ProRule" id="PRU00168"/>
    </source>
</evidence>
<proteinExistence type="predicted"/>
<dbReference type="InterPro" id="IPR008937">
    <property type="entry name" value="Ras-like_GEF"/>
</dbReference>
<evidence type="ECO:0000256" key="2">
    <source>
        <dbReference type="ARBA" id="ARBA00083313"/>
    </source>
</evidence>
<feature type="compositionally biased region" description="Polar residues" evidence="4">
    <location>
        <begin position="637"/>
        <end position="648"/>
    </location>
</feature>
<dbReference type="CDD" id="cd06224">
    <property type="entry name" value="REM"/>
    <property type="match status" value="1"/>
</dbReference>
<feature type="region of interest" description="Disordered" evidence="4">
    <location>
        <begin position="1015"/>
        <end position="1101"/>
    </location>
</feature>
<feature type="compositionally biased region" description="Low complexity" evidence="4">
    <location>
        <begin position="960"/>
        <end position="969"/>
    </location>
</feature>
<feature type="region of interest" description="Disordered" evidence="4">
    <location>
        <begin position="954"/>
        <end position="981"/>
    </location>
</feature>
<dbReference type="PROSITE" id="PS50009">
    <property type="entry name" value="RASGEF_CAT"/>
    <property type="match status" value="1"/>
</dbReference>
<gene>
    <name evidence="8" type="primary">LOC113795714</name>
</gene>
<dbReference type="Pfam" id="PF00617">
    <property type="entry name" value="RasGEF"/>
    <property type="match status" value="1"/>
</dbReference>
<dbReference type="InterPro" id="IPR001895">
    <property type="entry name" value="RASGEF_cat_dom"/>
</dbReference>
<dbReference type="PROSITE" id="PS50212">
    <property type="entry name" value="RASGEF_NTER"/>
    <property type="match status" value="1"/>
</dbReference>
<dbReference type="Gene3D" id="1.10.840.10">
    <property type="entry name" value="Ras guanine-nucleotide exchange factors catalytic domain"/>
    <property type="match status" value="1"/>
</dbReference>
<keyword evidence="1 3" id="KW-0344">Guanine-nucleotide releasing factor</keyword>
<dbReference type="SMART" id="SM00229">
    <property type="entry name" value="RasGEFN"/>
    <property type="match status" value="1"/>
</dbReference>
<dbReference type="OMA" id="PEILIWA"/>
<dbReference type="InParanoid" id="A0A6P6Y8H8"/>
<feature type="domain" description="N-terminal Ras-GEF" evidence="6">
    <location>
        <begin position="1242"/>
        <end position="1380"/>
    </location>
</feature>
<dbReference type="FunFam" id="1.10.840.10:FF:000009">
    <property type="entry name" value="rap guanine nucleotide exchange factor 1"/>
    <property type="match status" value="1"/>
</dbReference>
<feature type="compositionally biased region" description="Basic and acidic residues" evidence="4">
    <location>
        <begin position="504"/>
        <end position="514"/>
    </location>
</feature>
<feature type="compositionally biased region" description="Low complexity" evidence="4">
    <location>
        <begin position="673"/>
        <end position="708"/>
    </location>
</feature>
<dbReference type="SMART" id="SM00147">
    <property type="entry name" value="RasGEF"/>
    <property type="match status" value="1"/>
</dbReference>
<feature type="region of interest" description="Disordered" evidence="4">
    <location>
        <begin position="566"/>
        <end position="597"/>
    </location>
</feature>
<accession>A0A6P6Y8H8</accession>
<reference evidence="8" key="1">
    <citation type="submission" date="2025-08" db="UniProtKB">
        <authorList>
            <consortium name="RefSeq"/>
        </authorList>
    </citation>
    <scope>IDENTIFICATION</scope>
    <source>
        <strain evidence="8">Airmid</strain>
    </source>
</reference>
<dbReference type="OrthoDB" id="25179at2759"/>
<feature type="region of interest" description="Disordered" evidence="4">
    <location>
        <begin position="498"/>
        <end position="521"/>
    </location>
</feature>
<evidence type="ECO:0000313" key="8">
    <source>
        <dbReference type="RefSeq" id="XP_027201758.1"/>
    </source>
</evidence>
<feature type="compositionally biased region" description="Pro residues" evidence="4">
    <location>
        <begin position="1080"/>
        <end position="1096"/>
    </location>
</feature>
<evidence type="ECO:0000313" key="7">
    <source>
        <dbReference type="Proteomes" id="UP000515146"/>
    </source>
</evidence>
<dbReference type="Pfam" id="PF00618">
    <property type="entry name" value="RasGEF_N"/>
    <property type="match status" value="1"/>
</dbReference>
<feature type="compositionally biased region" description="Low complexity" evidence="4">
    <location>
        <begin position="568"/>
        <end position="580"/>
    </location>
</feature>
<evidence type="ECO:0000256" key="1">
    <source>
        <dbReference type="ARBA" id="ARBA00022658"/>
    </source>
</evidence>
<keyword evidence="7" id="KW-1185">Reference proteome</keyword>
<dbReference type="InterPro" id="IPR023578">
    <property type="entry name" value="Ras_GEF_dom_sf"/>
</dbReference>
<sequence length="1685" mass="189674">MMAKTPKNESSLASSSSSSVSSTVAMSTMATAGLAFITNGGNSNAAASPPAKNRKVPFKKVFSSSQLTTNNNNNNQQQQQQKSRCSICSVNSSFQLLNRESSHLSSSLPGMYEKIANDDQRQFLTITSQKNDDHSHQHEQNVLTKPKAVIPASTSNKSENGHLLNAIPIAAIEPSLIGSLASYLADLRHFNAEKYCKEIELMLKYFEDSVKKDKLELLNGSCNILIETISLNCARLRDAYLHLQQVQLRLQILCMIHMEDNGDTNSARKRTSPIIEATNELYKNLSDLVKWSDEIYLRQQVRHFYHSDMDPSQWNMVDHINECDEPIPRQLIDDGSRISRLVFNSFKNLVKAYRNLECELRKCYQDYLYNNSKLADYIMADAINQRRNEDETSLDFQETIQKAMRRRSVTPPPEYDRIELSNYNNNHPHQSIRTMVNGSTSTIASLLSSNSSHSATTNSSTSSTSPSSIFRTHRFIPNIISHQAQKMAQHFELKKFRSNAQHGSKKDSLPRQQDKGSQQQLSENQTMLSFLFSLSNSSSSSLKRSESASNIHRINTNILLPKHLLQMSTEPSSPSSNRSPTADRHLSPQQQSRKHSINESIPTHTSHQHYDRPVPTLKQIIDSKSFDIDQNFSDETSCLSQCRKSSNSPKKHDSKIDSTPPPPLPPKTYNRCSNSTTTTSPSSSMNNSGRSSIASNISSMSSSSSLNIGKDTNLRNGNSRMKDCDSGFGSSTPAMPSTLYQQPIEKLDSIDLGNRNSVTNPTIVKTKETVTTVDNKQDTGFSQVTLRSKKNARRNRTRTIQDSVADDENKGCATSSSSHTIVGTDGNNEDERCSSYSPPPLPAPDSFLCSIIEPHDVFKNKNIEEEKENLMNICPNQNVGTSPTSEFCCCCSNRSMIRTYRKPGTNLRPLSIHQPLTKSFSLAANHSSKNRHFCSQANSCCCCQIQTDESLRQQSLPRRPSLSLHETPSLSPPPLPPKRNLHAYMGMVGNYHSPTGEHSGHTFLRATKSMFCEKPSQIKSHHISQTSTSSSVVSSNSSISTATTGSSFSSITGKSSQPHDTSFKISNVDPTDQYEHLPMAPSPPPESAPSPPPNLPPRRGQIILSRSTDSNLSTKRLNVIASDDLVQPHFHHHHHHHGYSFHHFHETSSTDSTASNDKHEKPATNDQENATIKELDETSSDNDEDSVVDEICQYCSLGTKHSDDECILAQVDISSEMFTLETTNDSEGSTSQVAITAFELITADMIRGGQIDALIIKATQASMSSDDETFVDCFLSTYRSFISANDLLTKLTFRYRYFSGGQTSSSSSTSTNNSTTTDIIRQSVARKVVNFITLFIAKIYIYDFDKQLFQTMMEFIYQLVNKGDLVNAKFLREKCYEKLRIREREFRRQQQQQSQSNDSFDSQQQNDNNNNVGNVTSFKQTTAVNVNTFDIVHLKTWTLLDFKAEHLAEQMTLLDSRLFYKIEPPEILIWAKEQKEECIPNLSTFTEHFNNMSYWTRSQILKCQEQKEREKYMLKFIKIMKYLRKLNNFNSYLAILSALDCAPISRLDWPKNVTDMIREYGSLIDSSSSFRTYRNILANSKPPCIPYIGLILQDLTFVHIGNSDILPDGKINWCKHYKQYKILCQMAQFKQSQYSINENENIIAFFGNFQDFLPENVMWQISDSLKPRSINSSTSLSVKNLVPND</sequence>
<dbReference type="GO" id="GO:0005085">
    <property type="term" value="F:guanyl-nucleotide exchange factor activity"/>
    <property type="evidence" value="ECO:0007669"/>
    <property type="project" value="UniProtKB-KW"/>
</dbReference>
<dbReference type="CDD" id="cd00155">
    <property type="entry name" value="RasGEF"/>
    <property type="match status" value="1"/>
</dbReference>
<dbReference type="KEGG" id="dpte:113795714"/>
<feature type="compositionally biased region" description="Polar residues" evidence="4">
    <location>
        <begin position="728"/>
        <end position="737"/>
    </location>
</feature>
<feature type="compositionally biased region" description="Low complexity" evidence="4">
    <location>
        <begin position="1389"/>
        <end position="1411"/>
    </location>
</feature>
<organism evidence="7 8">
    <name type="scientific">Dermatophagoides pteronyssinus</name>
    <name type="common">European house dust mite</name>
    <dbReference type="NCBI Taxonomy" id="6956"/>
    <lineage>
        <taxon>Eukaryota</taxon>
        <taxon>Metazoa</taxon>
        <taxon>Ecdysozoa</taxon>
        <taxon>Arthropoda</taxon>
        <taxon>Chelicerata</taxon>
        <taxon>Arachnida</taxon>
        <taxon>Acari</taxon>
        <taxon>Acariformes</taxon>
        <taxon>Sarcoptiformes</taxon>
        <taxon>Astigmata</taxon>
        <taxon>Psoroptidia</taxon>
        <taxon>Analgoidea</taxon>
        <taxon>Pyroglyphidae</taxon>
        <taxon>Dermatophagoidinae</taxon>
        <taxon>Dermatophagoides</taxon>
    </lineage>
</organism>
<evidence type="ECO:0000259" key="6">
    <source>
        <dbReference type="PROSITE" id="PS50212"/>
    </source>
</evidence>
<dbReference type="GO" id="GO:0007265">
    <property type="term" value="P:Ras protein signal transduction"/>
    <property type="evidence" value="ECO:0007669"/>
    <property type="project" value="TreeGrafter"/>
</dbReference>
<dbReference type="SUPFAM" id="SSF48366">
    <property type="entry name" value="Ras GEF"/>
    <property type="match status" value="1"/>
</dbReference>
<evidence type="ECO:0000256" key="4">
    <source>
        <dbReference type="SAM" id="MobiDB-lite"/>
    </source>
</evidence>
<dbReference type="InterPro" id="IPR000651">
    <property type="entry name" value="Ras-like_Gua-exchang_fac_N"/>
</dbReference>
<dbReference type="PANTHER" id="PTHR23113:SF224">
    <property type="entry name" value="RAP GUANINE NUCLEOTIDE EXCHANGE FACTOR 1"/>
    <property type="match status" value="1"/>
</dbReference>
<feature type="region of interest" description="Disordered" evidence="4">
    <location>
        <begin position="806"/>
        <end position="837"/>
    </location>
</feature>